<protein>
    <recommendedName>
        <fullName evidence="1">Reverse transcriptase domain-containing protein</fullName>
    </recommendedName>
</protein>
<reference evidence="2 3" key="1">
    <citation type="submission" date="2017-11" db="EMBL/GenBank/DDBJ databases">
        <title>De-novo sequencing of pomegranate (Punica granatum L.) genome.</title>
        <authorList>
            <person name="Akparov Z."/>
            <person name="Amiraslanov A."/>
            <person name="Hajiyeva S."/>
            <person name="Abbasov M."/>
            <person name="Kaur K."/>
            <person name="Hamwieh A."/>
            <person name="Solovyev V."/>
            <person name="Salamov A."/>
            <person name="Braich B."/>
            <person name="Kosarev P."/>
            <person name="Mahmoud A."/>
            <person name="Hajiyev E."/>
            <person name="Babayeva S."/>
            <person name="Izzatullayeva V."/>
            <person name="Mammadov A."/>
            <person name="Mammadov A."/>
            <person name="Sharifova S."/>
            <person name="Ojaghi J."/>
            <person name="Eynullazada K."/>
            <person name="Bayramov B."/>
            <person name="Abdulazimova A."/>
            <person name="Shahmuradov I."/>
        </authorList>
    </citation>
    <scope>NUCLEOTIDE SEQUENCE [LARGE SCALE GENOMIC DNA]</scope>
    <source>
        <strain evidence="3">cv. AG2017</strain>
        <tissue evidence="2">Leaf</tissue>
    </source>
</reference>
<proteinExistence type="predicted"/>
<dbReference type="InterPro" id="IPR043502">
    <property type="entry name" value="DNA/RNA_pol_sf"/>
</dbReference>
<accession>A0A2I0J8M1</accession>
<comment type="caution">
    <text evidence="2">The sequence shown here is derived from an EMBL/GenBank/DDBJ whole genome shotgun (WGS) entry which is preliminary data.</text>
</comment>
<dbReference type="GO" id="GO:0003676">
    <property type="term" value="F:nucleic acid binding"/>
    <property type="evidence" value="ECO:0007669"/>
    <property type="project" value="InterPro"/>
</dbReference>
<evidence type="ECO:0000313" key="3">
    <source>
        <dbReference type="Proteomes" id="UP000233551"/>
    </source>
</evidence>
<dbReference type="Gene3D" id="3.30.420.10">
    <property type="entry name" value="Ribonuclease H-like superfamily/Ribonuclease H"/>
    <property type="match status" value="1"/>
</dbReference>
<dbReference type="AlphaFoldDB" id="A0A2I0J8M1"/>
<dbReference type="CDD" id="cd01647">
    <property type="entry name" value="RT_LTR"/>
    <property type="match status" value="1"/>
</dbReference>
<keyword evidence="3" id="KW-1185">Reference proteome</keyword>
<dbReference type="PANTHER" id="PTHR48475:SF1">
    <property type="entry name" value="RNASE H TYPE-1 DOMAIN-CONTAINING PROTEIN"/>
    <property type="match status" value="1"/>
</dbReference>
<gene>
    <name evidence="2" type="ORF">CRG98_027007</name>
</gene>
<evidence type="ECO:0000313" key="2">
    <source>
        <dbReference type="EMBL" id="PKI52579.1"/>
    </source>
</evidence>
<dbReference type="SUPFAM" id="SSF56672">
    <property type="entry name" value="DNA/RNA polymerases"/>
    <property type="match status" value="1"/>
</dbReference>
<dbReference type="EMBL" id="PGOL01001925">
    <property type="protein sequence ID" value="PKI52579.1"/>
    <property type="molecule type" value="Genomic_DNA"/>
</dbReference>
<feature type="domain" description="Reverse transcriptase" evidence="1">
    <location>
        <begin position="252"/>
        <end position="333"/>
    </location>
</feature>
<dbReference type="Proteomes" id="UP000233551">
    <property type="component" value="Unassembled WGS sequence"/>
</dbReference>
<dbReference type="PANTHER" id="PTHR48475">
    <property type="entry name" value="RIBONUCLEASE H"/>
    <property type="match status" value="1"/>
</dbReference>
<organism evidence="2 3">
    <name type="scientific">Punica granatum</name>
    <name type="common">Pomegranate</name>
    <dbReference type="NCBI Taxonomy" id="22663"/>
    <lineage>
        <taxon>Eukaryota</taxon>
        <taxon>Viridiplantae</taxon>
        <taxon>Streptophyta</taxon>
        <taxon>Embryophyta</taxon>
        <taxon>Tracheophyta</taxon>
        <taxon>Spermatophyta</taxon>
        <taxon>Magnoliopsida</taxon>
        <taxon>eudicotyledons</taxon>
        <taxon>Gunneridae</taxon>
        <taxon>Pentapetalae</taxon>
        <taxon>rosids</taxon>
        <taxon>malvids</taxon>
        <taxon>Myrtales</taxon>
        <taxon>Lythraceae</taxon>
        <taxon>Punica</taxon>
    </lineage>
</organism>
<dbReference type="Gene3D" id="3.30.70.270">
    <property type="match status" value="1"/>
</dbReference>
<dbReference type="InterPro" id="IPR036397">
    <property type="entry name" value="RNaseH_sf"/>
</dbReference>
<dbReference type="InterPro" id="IPR043128">
    <property type="entry name" value="Rev_trsase/Diguanyl_cyclase"/>
</dbReference>
<evidence type="ECO:0000259" key="1">
    <source>
        <dbReference type="Pfam" id="PF00078"/>
    </source>
</evidence>
<sequence>MRALLRGLGVSTFPWGRVTDTGEKKLPLPVHNWKVEGRLNDRFAPGTNNHSSLRYVAGTCRGYGVFGLTGDVCTLCSVKISLVLPIRVVLRLRLVLPLTTITEETPSGVSIRLAQENEELNNWTSVSLYSAVIADVPRSLNTKKFSPIRQHLQRQRAGPLFRIKEEVVKQINAGLLEVYNYFELVANIVLVEKKDGQVKVCVDYRDLNKASFKDNFPLPHIDLLRIQPDSDGRGGQDQDDLHYNVRDFLLPIMPFSLKNVRATYQRALVTLFHDMMHKEIEVYIDDMIAKSKEGEDHLVNLKRLFDRLKENKLQLNPAKYAFGTKSGKLLGFVVSECGIEVDPDKVKATMELPPPLTVREVRGFLVQPKGLRHHQGILGSTAGVGPAYTKSSSHPLPNKTPAVHSLPHSPLAIESGSPEYDIEYVSHMSVKGQAIVDHLVEFLVEDDTSINSDFPDEGILQVDDEEDRPTWKMYFDGAVNSIGSGIGAVLISPNICHYPVTAKIDFPYTNNVAEYEACILGLQATIHFKVKELEVFGNSILRIFQTLG</sequence>
<dbReference type="InterPro" id="IPR000477">
    <property type="entry name" value="RT_dom"/>
</dbReference>
<name>A0A2I0J8M1_PUNGR</name>
<dbReference type="Pfam" id="PF00078">
    <property type="entry name" value="RVT_1"/>
    <property type="match status" value="1"/>
</dbReference>
<dbReference type="STRING" id="22663.A0A2I0J8M1"/>